<dbReference type="PANTHER" id="PTHR23232">
    <property type="entry name" value="KRAB DOMAIN C2H2 ZINC FINGER"/>
    <property type="match status" value="1"/>
</dbReference>
<reference evidence="3" key="1">
    <citation type="submission" date="2011-11" db="EMBL/GenBank/DDBJ databases">
        <title>The Draft Genome of Spermophilus tridecemlineatus.</title>
        <authorList>
            <consortium name="The Broad Institute Genome Assembly &amp; Analysis Group"/>
            <consortium name="Computational R&amp;D Group"/>
            <consortium name="and Sequencing Platform"/>
            <person name="Di Palma F."/>
            <person name="Alfoldi J."/>
            <person name="Johnson J."/>
            <person name="Berlin A."/>
            <person name="Gnerre S."/>
            <person name="Jaffe D."/>
            <person name="MacCallum I."/>
            <person name="Young S."/>
            <person name="Walker B.J."/>
            <person name="Lindblad-Toh K."/>
        </authorList>
    </citation>
    <scope>NUCLEOTIDE SEQUENCE [LARGE SCALE GENOMIC DNA]</scope>
</reference>
<dbReference type="InterPro" id="IPR050169">
    <property type="entry name" value="Krueppel_C2H2_ZnF"/>
</dbReference>
<reference evidence="2" key="2">
    <citation type="submission" date="2025-08" db="UniProtKB">
        <authorList>
            <consortium name="Ensembl"/>
        </authorList>
    </citation>
    <scope>IDENTIFICATION</scope>
</reference>
<dbReference type="Gene3D" id="6.10.140.140">
    <property type="match status" value="1"/>
</dbReference>
<dbReference type="CDD" id="cd07765">
    <property type="entry name" value="KRAB_A-box"/>
    <property type="match status" value="1"/>
</dbReference>
<reference evidence="2" key="3">
    <citation type="submission" date="2025-09" db="UniProtKB">
        <authorList>
            <consortium name="Ensembl"/>
        </authorList>
    </citation>
    <scope>IDENTIFICATION</scope>
</reference>
<dbReference type="EMBL" id="AGTP01116169">
    <property type="status" value="NOT_ANNOTATED_CDS"/>
    <property type="molecule type" value="Genomic_DNA"/>
</dbReference>
<sequence>MAVTEGQLAFRDVAIEFSQEEWKCLDPTQRALYRDVMLENYRNLVSLGMCPSDPSVLSWLEQGREPWTVNGPDEWACVEGVKAGKSSHGQRGSCPLS</sequence>
<name>A0A287DBC9_ICTTR</name>
<dbReference type="SMART" id="SM00349">
    <property type="entry name" value="KRAB"/>
    <property type="match status" value="1"/>
</dbReference>
<dbReference type="PANTHER" id="PTHR23232:SF158">
    <property type="entry name" value="KRAB DOMAIN-CONTAINING PROTEIN 5"/>
    <property type="match status" value="1"/>
</dbReference>
<evidence type="ECO:0000259" key="1">
    <source>
        <dbReference type="PROSITE" id="PS50805"/>
    </source>
</evidence>
<evidence type="ECO:0000313" key="2">
    <source>
        <dbReference type="Ensembl" id="ENSSTOP00000030882.1"/>
    </source>
</evidence>
<proteinExistence type="predicted"/>
<dbReference type="PROSITE" id="PS50805">
    <property type="entry name" value="KRAB"/>
    <property type="match status" value="1"/>
</dbReference>
<dbReference type="EMBL" id="AGTP01116167">
    <property type="status" value="NOT_ANNOTATED_CDS"/>
    <property type="molecule type" value="Genomic_DNA"/>
</dbReference>
<dbReference type="InterPro" id="IPR001909">
    <property type="entry name" value="KRAB"/>
</dbReference>
<dbReference type="EMBL" id="AGTP01116172">
    <property type="status" value="NOT_ANNOTATED_CDS"/>
    <property type="molecule type" value="Genomic_DNA"/>
</dbReference>
<dbReference type="SUPFAM" id="SSF109640">
    <property type="entry name" value="KRAB domain (Kruppel-associated box)"/>
    <property type="match status" value="1"/>
</dbReference>
<dbReference type="EMBL" id="AGTP01116170">
    <property type="status" value="NOT_ANNOTATED_CDS"/>
    <property type="molecule type" value="Genomic_DNA"/>
</dbReference>
<dbReference type="InParanoid" id="A0A287DBC9"/>
<keyword evidence="3" id="KW-1185">Reference proteome</keyword>
<organism evidence="2 3">
    <name type="scientific">Ictidomys tridecemlineatus</name>
    <name type="common">Thirteen-lined ground squirrel</name>
    <name type="synonym">Spermophilus tridecemlineatus</name>
    <dbReference type="NCBI Taxonomy" id="43179"/>
    <lineage>
        <taxon>Eukaryota</taxon>
        <taxon>Metazoa</taxon>
        <taxon>Chordata</taxon>
        <taxon>Craniata</taxon>
        <taxon>Vertebrata</taxon>
        <taxon>Euteleostomi</taxon>
        <taxon>Mammalia</taxon>
        <taxon>Eutheria</taxon>
        <taxon>Euarchontoglires</taxon>
        <taxon>Glires</taxon>
        <taxon>Rodentia</taxon>
        <taxon>Sciuromorpha</taxon>
        <taxon>Sciuridae</taxon>
        <taxon>Xerinae</taxon>
        <taxon>Marmotini</taxon>
        <taxon>Ictidomys</taxon>
    </lineage>
</organism>
<dbReference type="EMBL" id="AGTP01116173">
    <property type="status" value="NOT_ANNOTATED_CDS"/>
    <property type="molecule type" value="Genomic_DNA"/>
</dbReference>
<dbReference type="Pfam" id="PF01352">
    <property type="entry name" value="KRAB"/>
    <property type="match status" value="1"/>
</dbReference>
<dbReference type="EMBL" id="AGTP01116168">
    <property type="status" value="NOT_ANNOTATED_CDS"/>
    <property type="molecule type" value="Genomic_DNA"/>
</dbReference>
<dbReference type="Proteomes" id="UP000005215">
    <property type="component" value="Unassembled WGS sequence"/>
</dbReference>
<dbReference type="GeneTree" id="ENSGT01150000286936"/>
<dbReference type="EMBL" id="AGTP01116171">
    <property type="status" value="NOT_ANNOTATED_CDS"/>
    <property type="molecule type" value="Genomic_DNA"/>
</dbReference>
<protein>
    <recommendedName>
        <fullName evidence="1">KRAB domain-containing protein</fullName>
    </recommendedName>
</protein>
<dbReference type="GO" id="GO:0006355">
    <property type="term" value="P:regulation of DNA-templated transcription"/>
    <property type="evidence" value="ECO:0007669"/>
    <property type="project" value="InterPro"/>
</dbReference>
<feature type="domain" description="KRAB" evidence="1">
    <location>
        <begin position="8"/>
        <end position="79"/>
    </location>
</feature>
<dbReference type="AlphaFoldDB" id="A0A287DBC9"/>
<dbReference type="EMBL" id="AGTP01116174">
    <property type="status" value="NOT_ANNOTATED_CDS"/>
    <property type="molecule type" value="Genomic_DNA"/>
</dbReference>
<dbReference type="Ensembl" id="ENSSTOT00000031115.1">
    <property type="protein sequence ID" value="ENSSTOP00000030882.1"/>
    <property type="gene ID" value="ENSSTOG00000030837.1"/>
</dbReference>
<dbReference type="InterPro" id="IPR036051">
    <property type="entry name" value="KRAB_dom_sf"/>
</dbReference>
<evidence type="ECO:0000313" key="3">
    <source>
        <dbReference type="Proteomes" id="UP000005215"/>
    </source>
</evidence>
<dbReference type="EMBL" id="AGTP01116175">
    <property type="status" value="NOT_ANNOTATED_CDS"/>
    <property type="molecule type" value="Genomic_DNA"/>
</dbReference>
<accession>A0A287DBC9</accession>
<dbReference type="STRING" id="43179.ENSSTOP00000030882"/>